<dbReference type="AlphaFoldDB" id="A0A1R3GMX4"/>
<dbReference type="Proteomes" id="UP000188268">
    <property type="component" value="Unassembled WGS sequence"/>
</dbReference>
<accession>A0A1R3GMX4</accession>
<comment type="caution">
    <text evidence="1">The sequence shown here is derived from an EMBL/GenBank/DDBJ whole genome shotgun (WGS) entry which is preliminary data.</text>
</comment>
<evidence type="ECO:0000313" key="2">
    <source>
        <dbReference type="Proteomes" id="UP000188268"/>
    </source>
</evidence>
<reference evidence="1 2" key="1">
    <citation type="submission" date="2013-09" db="EMBL/GenBank/DDBJ databases">
        <title>Corchorus capsularis genome sequencing.</title>
        <authorList>
            <person name="Alam M."/>
            <person name="Haque M.S."/>
            <person name="Islam M.S."/>
            <person name="Emdad E.M."/>
            <person name="Islam M.M."/>
            <person name="Ahmed B."/>
            <person name="Halim A."/>
            <person name="Hossen Q.M.M."/>
            <person name="Hossain M.Z."/>
            <person name="Ahmed R."/>
            <person name="Khan M.M."/>
            <person name="Islam R."/>
            <person name="Rashid M.M."/>
            <person name="Khan S.A."/>
            <person name="Rahman M.S."/>
            <person name="Alam M."/>
        </authorList>
    </citation>
    <scope>NUCLEOTIDE SEQUENCE [LARGE SCALE GENOMIC DNA]</scope>
    <source>
        <strain evidence="2">cv. CVL-1</strain>
        <tissue evidence="1">Whole seedling</tissue>
    </source>
</reference>
<evidence type="ECO:0000313" key="1">
    <source>
        <dbReference type="EMBL" id="OMO59406.1"/>
    </source>
</evidence>
<dbReference type="EMBL" id="AWWV01013959">
    <property type="protein sequence ID" value="OMO59406.1"/>
    <property type="molecule type" value="Genomic_DNA"/>
</dbReference>
<name>A0A1R3GMX4_COCAP</name>
<organism evidence="1 2">
    <name type="scientific">Corchorus capsularis</name>
    <name type="common">Jute</name>
    <dbReference type="NCBI Taxonomy" id="210143"/>
    <lineage>
        <taxon>Eukaryota</taxon>
        <taxon>Viridiplantae</taxon>
        <taxon>Streptophyta</taxon>
        <taxon>Embryophyta</taxon>
        <taxon>Tracheophyta</taxon>
        <taxon>Spermatophyta</taxon>
        <taxon>Magnoliopsida</taxon>
        <taxon>eudicotyledons</taxon>
        <taxon>Gunneridae</taxon>
        <taxon>Pentapetalae</taxon>
        <taxon>rosids</taxon>
        <taxon>malvids</taxon>
        <taxon>Malvales</taxon>
        <taxon>Malvaceae</taxon>
        <taxon>Grewioideae</taxon>
        <taxon>Apeibeae</taxon>
        <taxon>Corchorus</taxon>
    </lineage>
</organism>
<proteinExistence type="predicted"/>
<sequence length="45" mass="4933">MDSFRANLDYIHRQSYSRNAISSSSTPLEISAPVAAMVVYAAGKR</sequence>
<protein>
    <submittedName>
        <fullName evidence="1">Uncharacterized protein</fullName>
    </submittedName>
</protein>
<gene>
    <name evidence="1" type="ORF">CCACVL1_24849</name>
</gene>
<keyword evidence="2" id="KW-1185">Reference proteome</keyword>
<dbReference type="Gramene" id="OMO59406">
    <property type="protein sequence ID" value="OMO59406"/>
    <property type="gene ID" value="CCACVL1_24849"/>
</dbReference>